<protein>
    <submittedName>
        <fullName evidence="3">Uncharacterized protein</fullName>
    </submittedName>
</protein>
<accession>A0A6C0B4W3</accession>
<proteinExistence type="predicted"/>
<keyword evidence="2" id="KW-0812">Transmembrane</keyword>
<feature type="region of interest" description="Disordered" evidence="1">
    <location>
        <begin position="64"/>
        <end position="122"/>
    </location>
</feature>
<organism evidence="3">
    <name type="scientific">viral metagenome</name>
    <dbReference type="NCBI Taxonomy" id="1070528"/>
    <lineage>
        <taxon>unclassified sequences</taxon>
        <taxon>metagenomes</taxon>
        <taxon>organismal metagenomes</taxon>
    </lineage>
</organism>
<keyword evidence="2" id="KW-0472">Membrane</keyword>
<evidence type="ECO:0000313" key="3">
    <source>
        <dbReference type="EMBL" id="QHS87257.1"/>
    </source>
</evidence>
<evidence type="ECO:0000256" key="1">
    <source>
        <dbReference type="SAM" id="MobiDB-lite"/>
    </source>
</evidence>
<name>A0A6C0B4W3_9ZZZZ</name>
<keyword evidence="2" id="KW-1133">Transmembrane helix</keyword>
<evidence type="ECO:0000256" key="2">
    <source>
        <dbReference type="SAM" id="Phobius"/>
    </source>
</evidence>
<sequence length="122" mass="13149">MEISDIVYLAFATIMVIVVLHIGVFWISRTIQAPKPKIVYVDRTPLPALIPELQVPQAQAPPQVVLPPRVEPPQSQQTASVPTFIGMPPPAAQPMPELPPPIDTREMEKVGWSGASGGAPAK</sequence>
<feature type="compositionally biased region" description="Pro residues" evidence="1">
    <location>
        <begin position="87"/>
        <end position="102"/>
    </location>
</feature>
<reference evidence="3" key="1">
    <citation type="journal article" date="2020" name="Nature">
        <title>Giant virus diversity and host interactions through global metagenomics.</title>
        <authorList>
            <person name="Schulz F."/>
            <person name="Roux S."/>
            <person name="Paez-Espino D."/>
            <person name="Jungbluth S."/>
            <person name="Walsh D.A."/>
            <person name="Denef V.J."/>
            <person name="McMahon K.D."/>
            <person name="Konstantinidis K.T."/>
            <person name="Eloe-Fadrosh E.A."/>
            <person name="Kyrpides N.C."/>
            <person name="Woyke T."/>
        </authorList>
    </citation>
    <scope>NUCLEOTIDE SEQUENCE</scope>
    <source>
        <strain evidence="3">GVMAG-M-3300009684-20</strain>
    </source>
</reference>
<dbReference type="AlphaFoldDB" id="A0A6C0B4W3"/>
<feature type="transmembrane region" description="Helical" evidence="2">
    <location>
        <begin position="6"/>
        <end position="27"/>
    </location>
</feature>
<dbReference type="EMBL" id="MN739079">
    <property type="protein sequence ID" value="QHS87257.1"/>
    <property type="molecule type" value="Genomic_DNA"/>
</dbReference>